<dbReference type="Proteomes" id="UP000299102">
    <property type="component" value="Unassembled WGS sequence"/>
</dbReference>
<keyword evidence="2" id="KW-1185">Reference proteome</keyword>
<proteinExistence type="predicted"/>
<dbReference type="AlphaFoldDB" id="A0A4C1TBG9"/>
<organism evidence="1 2">
    <name type="scientific">Eumeta variegata</name>
    <name type="common">Bagworm moth</name>
    <name type="synonym">Eumeta japonica</name>
    <dbReference type="NCBI Taxonomy" id="151549"/>
    <lineage>
        <taxon>Eukaryota</taxon>
        <taxon>Metazoa</taxon>
        <taxon>Ecdysozoa</taxon>
        <taxon>Arthropoda</taxon>
        <taxon>Hexapoda</taxon>
        <taxon>Insecta</taxon>
        <taxon>Pterygota</taxon>
        <taxon>Neoptera</taxon>
        <taxon>Endopterygota</taxon>
        <taxon>Lepidoptera</taxon>
        <taxon>Glossata</taxon>
        <taxon>Ditrysia</taxon>
        <taxon>Tineoidea</taxon>
        <taxon>Psychidae</taxon>
        <taxon>Oiketicinae</taxon>
        <taxon>Eumeta</taxon>
    </lineage>
</organism>
<evidence type="ECO:0000313" key="2">
    <source>
        <dbReference type="Proteomes" id="UP000299102"/>
    </source>
</evidence>
<dbReference type="EMBL" id="BGZK01004792">
    <property type="protein sequence ID" value="GBP10930.1"/>
    <property type="molecule type" value="Genomic_DNA"/>
</dbReference>
<gene>
    <name evidence="1" type="ORF">EVAR_69366_1</name>
</gene>
<comment type="caution">
    <text evidence="1">The sequence shown here is derived from an EMBL/GenBank/DDBJ whole genome shotgun (WGS) entry which is preliminary data.</text>
</comment>
<protein>
    <submittedName>
        <fullName evidence="1">Uncharacterized protein</fullName>
    </submittedName>
</protein>
<accession>A0A4C1TBG9</accession>
<evidence type="ECO:0000313" key="1">
    <source>
        <dbReference type="EMBL" id="GBP10930.1"/>
    </source>
</evidence>
<sequence>MVVRNIMGRPVVRLGRANIARLVTRNKRTHCVSDTAMLRALNTNGGSEKYGLSKKKTKDSSIRNEKVLVYSYYIIYTHIQTPRLKYNTNFNSVLTVERPLLDVVSTLDFRDEQSWATSTNGGLRCLSGRQSNPVGDRSALGRVVRCHHLEIDNR</sequence>
<reference evidence="1 2" key="1">
    <citation type="journal article" date="2019" name="Commun. Biol.">
        <title>The bagworm genome reveals a unique fibroin gene that provides high tensile strength.</title>
        <authorList>
            <person name="Kono N."/>
            <person name="Nakamura H."/>
            <person name="Ohtoshi R."/>
            <person name="Tomita M."/>
            <person name="Numata K."/>
            <person name="Arakawa K."/>
        </authorList>
    </citation>
    <scope>NUCLEOTIDE SEQUENCE [LARGE SCALE GENOMIC DNA]</scope>
</reference>
<name>A0A4C1TBG9_EUMVA</name>